<keyword evidence="1" id="KW-0812">Transmembrane</keyword>
<keyword evidence="1" id="KW-0472">Membrane</keyword>
<feature type="transmembrane region" description="Helical" evidence="1">
    <location>
        <begin position="148"/>
        <end position="168"/>
    </location>
</feature>
<feature type="transmembrane region" description="Helical" evidence="1">
    <location>
        <begin position="22"/>
        <end position="44"/>
    </location>
</feature>
<accession>A0A6G4WZK0</accession>
<keyword evidence="1" id="KW-1133">Transmembrane helix</keyword>
<gene>
    <name evidence="2" type="ORF">G5C65_20370</name>
</gene>
<evidence type="ECO:0000256" key="1">
    <source>
        <dbReference type="SAM" id="Phobius"/>
    </source>
</evidence>
<dbReference type="Proteomes" id="UP000477722">
    <property type="component" value="Unassembled WGS sequence"/>
</dbReference>
<dbReference type="EMBL" id="JAAKZZ010000219">
    <property type="protein sequence ID" value="NGO70665.1"/>
    <property type="molecule type" value="Genomic_DNA"/>
</dbReference>
<proteinExistence type="predicted"/>
<dbReference type="RefSeq" id="WP_165300324.1">
    <property type="nucleotide sequence ID" value="NZ_JAAKZZ010000219.1"/>
</dbReference>
<name>A0A6G4WZK0_9ACTN</name>
<dbReference type="AlphaFoldDB" id="A0A6G4WZK0"/>
<organism evidence="2 3">
    <name type="scientific">Streptomyces boncukensis</name>
    <dbReference type="NCBI Taxonomy" id="2711219"/>
    <lineage>
        <taxon>Bacteria</taxon>
        <taxon>Bacillati</taxon>
        <taxon>Actinomycetota</taxon>
        <taxon>Actinomycetes</taxon>
        <taxon>Kitasatosporales</taxon>
        <taxon>Streptomycetaceae</taxon>
        <taxon>Streptomyces</taxon>
    </lineage>
</organism>
<reference evidence="2 3" key="1">
    <citation type="submission" date="2020-02" db="EMBL/GenBank/DDBJ databases">
        <title>Whole-genome analyses of novel actinobacteria.</title>
        <authorList>
            <person name="Sahin N."/>
            <person name="Tatar D."/>
        </authorList>
    </citation>
    <scope>NUCLEOTIDE SEQUENCE [LARGE SCALE GENOMIC DNA]</scope>
    <source>
        <strain evidence="2 3">SB3404</strain>
    </source>
</reference>
<feature type="transmembrane region" description="Helical" evidence="1">
    <location>
        <begin position="124"/>
        <end position="142"/>
    </location>
</feature>
<protein>
    <submittedName>
        <fullName evidence="2">Uncharacterized protein</fullName>
    </submittedName>
</protein>
<evidence type="ECO:0000313" key="2">
    <source>
        <dbReference type="EMBL" id="NGO70665.1"/>
    </source>
</evidence>
<evidence type="ECO:0000313" key="3">
    <source>
        <dbReference type="Proteomes" id="UP000477722"/>
    </source>
</evidence>
<comment type="caution">
    <text evidence="2">The sequence shown here is derived from an EMBL/GenBank/DDBJ whole genome shotgun (WGS) entry which is preliminary data.</text>
</comment>
<keyword evidence="3" id="KW-1185">Reference proteome</keyword>
<sequence length="171" mass="18060">MVEAAVVETAEGPGRPAPVSRIRGWTVGWVAGVAQALGAALLLISEFVRTDVAAFGEKVPPGTRLPQYASDFPHVRDWLGDRAWYRVIEDVGDALTLSEPRAALWAAVCAALVVRFNRDGPPRVQCVLSLLGAVYCALLAVVGIPYLALAGFALPFALVLGGVVLGAVTRR</sequence>